<dbReference type="Pfam" id="PF00107">
    <property type="entry name" value="ADH_zinc_N"/>
    <property type="match status" value="1"/>
</dbReference>
<dbReference type="EMBL" id="CP017839">
    <property type="protein sequence ID" value="APB00847.1"/>
    <property type="molecule type" value="Genomic_DNA"/>
</dbReference>
<keyword evidence="3 5" id="KW-0862">Zinc</keyword>
<evidence type="ECO:0000313" key="9">
    <source>
        <dbReference type="EMBL" id="APB00847.1"/>
    </source>
</evidence>
<comment type="similarity">
    <text evidence="5">Belongs to the zinc-containing alcohol dehydrogenase family.</text>
</comment>
<dbReference type="Gene3D" id="3.40.50.720">
    <property type="entry name" value="NAD(P)-binding Rossmann-like Domain"/>
    <property type="match status" value="1"/>
</dbReference>
<dbReference type="GO" id="GO:0016491">
    <property type="term" value="F:oxidoreductase activity"/>
    <property type="evidence" value="ECO:0007669"/>
    <property type="project" value="UniProtKB-KW"/>
</dbReference>
<feature type="domain" description="Alcohol dehydrogenase-like C-terminal" evidence="7">
    <location>
        <begin position="174"/>
        <end position="293"/>
    </location>
</feature>
<dbReference type="RefSeq" id="WP_083415026.1">
    <property type="nucleotide sequence ID" value="NZ_CP017839.1"/>
</dbReference>
<dbReference type="GO" id="GO:0046872">
    <property type="term" value="F:metal ion binding"/>
    <property type="evidence" value="ECO:0007669"/>
    <property type="project" value="UniProtKB-KW"/>
</dbReference>
<keyword evidence="2 5" id="KW-0479">Metal-binding</keyword>
<comment type="cofactor">
    <cofactor evidence="1 5">
        <name>Zn(2+)</name>
        <dbReference type="ChEBI" id="CHEBI:29105"/>
    </cofactor>
</comment>
<evidence type="ECO:0000256" key="2">
    <source>
        <dbReference type="ARBA" id="ARBA00022723"/>
    </source>
</evidence>
<dbReference type="CDD" id="cd08234">
    <property type="entry name" value="threonine_DH_like"/>
    <property type="match status" value="1"/>
</dbReference>
<keyword evidence="4 9" id="KW-0560">Oxidoreductase</keyword>
<sequence>MLHPNSRTPLRNTPLRRNLGPRHLTARTRLVTATNAEKCESRVHIVEGEFPPTPYPIVPGHEFAGEVVALGTEAAGVRVGDRVAVDPSLFCGHCHFCAIGRGNLCEHWGAIGDTVDGAMAEYVKVPAANCYRLPGHLSPAHGALVEPLSCAVHGFDVLPRQLGSHYLIYGAGTMGLLMLQLALTAGAASVSMIDTNADRLAIARTLGADAATISADDMDRPEGWEIVIDCSGTVAAFEDGLSRVRRGGTYQQFGVTPAAARAVISPFSLYNDEIRIVGSMAVLHSFGRAVDLLGEGVIDADTVITHDFALDEFGDALRTFRAGTGRKIQLHPGRRAAR</sequence>
<dbReference type="PROSITE" id="PS00059">
    <property type="entry name" value="ADH_ZINC"/>
    <property type="match status" value="1"/>
</dbReference>
<accession>A0ABC8B320</accession>
<dbReference type="Gene3D" id="3.90.180.10">
    <property type="entry name" value="Medium-chain alcohol dehydrogenases, catalytic domain"/>
    <property type="match status" value="1"/>
</dbReference>
<evidence type="ECO:0000259" key="7">
    <source>
        <dbReference type="Pfam" id="PF00107"/>
    </source>
</evidence>
<feature type="compositionally biased region" description="Polar residues" evidence="6">
    <location>
        <begin position="1"/>
        <end position="11"/>
    </location>
</feature>
<dbReference type="SUPFAM" id="SSF51735">
    <property type="entry name" value="NAD(P)-binding Rossmann-fold domains"/>
    <property type="match status" value="1"/>
</dbReference>
<dbReference type="InterPro" id="IPR002328">
    <property type="entry name" value="ADH_Zn_CS"/>
</dbReference>
<evidence type="ECO:0000256" key="6">
    <source>
        <dbReference type="SAM" id="MobiDB-lite"/>
    </source>
</evidence>
<reference evidence="9 10" key="1">
    <citation type="submission" date="2016-10" db="EMBL/GenBank/DDBJ databases">
        <title>Genome sequence of Nocardia seriolae strain EM150506, isolated from Anguila japonica.</title>
        <authorList>
            <person name="Han H.-J."/>
        </authorList>
    </citation>
    <scope>NUCLEOTIDE SEQUENCE [LARGE SCALE GENOMIC DNA]</scope>
    <source>
        <strain evidence="9 10">EM150506</strain>
    </source>
</reference>
<dbReference type="Proteomes" id="UP000180166">
    <property type="component" value="Chromosome"/>
</dbReference>
<dbReference type="InterPro" id="IPR011032">
    <property type="entry name" value="GroES-like_sf"/>
</dbReference>
<organism evidence="9 10">
    <name type="scientific">Nocardia seriolae</name>
    <dbReference type="NCBI Taxonomy" id="37332"/>
    <lineage>
        <taxon>Bacteria</taxon>
        <taxon>Bacillati</taxon>
        <taxon>Actinomycetota</taxon>
        <taxon>Actinomycetes</taxon>
        <taxon>Mycobacteriales</taxon>
        <taxon>Nocardiaceae</taxon>
        <taxon>Nocardia</taxon>
    </lineage>
</organism>
<dbReference type="KEGG" id="nsr:NS506_06816"/>
<evidence type="ECO:0000256" key="1">
    <source>
        <dbReference type="ARBA" id="ARBA00001947"/>
    </source>
</evidence>
<dbReference type="PANTHER" id="PTHR43401">
    <property type="entry name" value="L-THREONINE 3-DEHYDROGENASE"/>
    <property type="match status" value="1"/>
</dbReference>
<protein>
    <submittedName>
        <fullName evidence="9">L-gulonate 5-dehydrogenase</fullName>
        <ecNumber evidence="9">1.1.1.380</ecNumber>
    </submittedName>
</protein>
<dbReference type="AlphaFoldDB" id="A0ABC8B320"/>
<evidence type="ECO:0000256" key="4">
    <source>
        <dbReference type="ARBA" id="ARBA00023002"/>
    </source>
</evidence>
<dbReference type="EC" id="1.1.1.380" evidence="9"/>
<evidence type="ECO:0000259" key="8">
    <source>
        <dbReference type="Pfam" id="PF08240"/>
    </source>
</evidence>
<evidence type="ECO:0000256" key="3">
    <source>
        <dbReference type="ARBA" id="ARBA00022833"/>
    </source>
</evidence>
<evidence type="ECO:0000313" key="10">
    <source>
        <dbReference type="Proteomes" id="UP000180166"/>
    </source>
</evidence>
<dbReference type="Pfam" id="PF08240">
    <property type="entry name" value="ADH_N"/>
    <property type="match status" value="1"/>
</dbReference>
<dbReference type="InterPro" id="IPR036291">
    <property type="entry name" value="NAD(P)-bd_dom_sf"/>
</dbReference>
<proteinExistence type="inferred from homology"/>
<dbReference type="InterPro" id="IPR050129">
    <property type="entry name" value="Zn_alcohol_dh"/>
</dbReference>
<feature type="region of interest" description="Disordered" evidence="6">
    <location>
        <begin position="1"/>
        <end position="21"/>
    </location>
</feature>
<dbReference type="InterPro" id="IPR013149">
    <property type="entry name" value="ADH-like_C"/>
</dbReference>
<evidence type="ECO:0000256" key="5">
    <source>
        <dbReference type="RuleBase" id="RU361277"/>
    </source>
</evidence>
<feature type="domain" description="Alcohol dehydrogenase-like N-terminal" evidence="8">
    <location>
        <begin position="30"/>
        <end position="134"/>
    </location>
</feature>
<dbReference type="InterPro" id="IPR013154">
    <property type="entry name" value="ADH-like_N"/>
</dbReference>
<dbReference type="PANTHER" id="PTHR43401:SF5">
    <property type="entry name" value="ALCOHOL DEHYDROGENASE-RELATED"/>
    <property type="match status" value="1"/>
</dbReference>
<dbReference type="SUPFAM" id="SSF50129">
    <property type="entry name" value="GroES-like"/>
    <property type="match status" value="1"/>
</dbReference>
<name>A0ABC8B320_9NOCA</name>
<gene>
    <name evidence="9" type="primary">rspB</name>
    <name evidence="9" type="ORF">NS506_06816</name>
</gene>